<feature type="transmembrane region" description="Helical" evidence="11">
    <location>
        <begin position="112"/>
        <end position="132"/>
    </location>
</feature>
<keyword evidence="9" id="KW-0407">Ion channel</keyword>
<name>A0A191ZHB4_9GAMM</name>
<evidence type="ECO:0000256" key="8">
    <source>
        <dbReference type="ARBA" id="ARBA00023214"/>
    </source>
</evidence>
<dbReference type="OrthoDB" id="9767361at2"/>
<evidence type="ECO:0000256" key="5">
    <source>
        <dbReference type="ARBA" id="ARBA00023065"/>
    </source>
</evidence>
<dbReference type="Gene3D" id="1.10.3080.10">
    <property type="entry name" value="Clc chloride channel"/>
    <property type="match status" value="1"/>
</dbReference>
<sequence>MRPKVHQILDHMRLRLAKPDALIHMAILGLFAGLLASALVTAFRLVLEALEIYFLGLPAPGEYAALPLEWRFLLPALGGITLGLIVHRLPVGIRNVGVGHVIIRFHRFEADLPWRNAVLMFFSGIYALLIGLSNGREGPGIHLGAFGGSLIGRKLDLPHNSVRTLVGCGAAAAIAASFNTPLAAVIFALELIVRQYTLATFIPIMLASSAGALFSTLFFGNNPAFNIQLMHNLALWEVPILILLGLLLGSFAASFIQIIETSIQRTWRWPVWLRFGIIGVLTGIIGLALPQVMGVSYAPLGLAAGAKFALWFLVLLVFAKLILSALTFGFGLPLGPIGPSLVIGGFTGSAVGTLLLNFTQIPLSDVAFYTVLGMGAMMAATLQAPLAALAAVLELTGDTGAIMPAMLTIIVASLTSRALFHKDGIFDTVLRANAHQMHGLSLWHGANDVGISSVIERSFAEVAQNSTWRELTAAIADKPAWLIVRDDARQPIGVLPLATVQKLLSQRAQASTATDTGSEAETPETQTTDTPGNDTPSDAAPIDLAETFTLMPVEAVDLGLTLNEARELMRRQQVDVLVGQRITVPPFKRTYGVLTRAALEEYTRNAA</sequence>
<feature type="compositionally biased region" description="Polar residues" evidence="10">
    <location>
        <begin position="508"/>
        <end position="536"/>
    </location>
</feature>
<feature type="transmembrane region" description="Helical" evidence="11">
    <location>
        <begin position="164"/>
        <end position="189"/>
    </location>
</feature>
<keyword evidence="3 11" id="KW-0812">Transmembrane</keyword>
<keyword evidence="13" id="KW-1185">Reference proteome</keyword>
<keyword evidence="7" id="KW-0869">Chloride channel</keyword>
<feature type="transmembrane region" description="Helical" evidence="11">
    <location>
        <begin position="240"/>
        <end position="259"/>
    </location>
</feature>
<evidence type="ECO:0000313" key="12">
    <source>
        <dbReference type="EMBL" id="ANJ67242.1"/>
    </source>
</evidence>
<dbReference type="PANTHER" id="PTHR43427">
    <property type="entry name" value="CHLORIDE CHANNEL PROTEIN CLC-E"/>
    <property type="match status" value="1"/>
</dbReference>
<comment type="subcellular location">
    <subcellularLocation>
        <location evidence="1">Membrane</location>
        <topology evidence="1">Multi-pass membrane protein</topology>
    </subcellularLocation>
</comment>
<dbReference type="PANTHER" id="PTHR43427:SF6">
    <property type="entry name" value="CHLORIDE CHANNEL PROTEIN CLC-E"/>
    <property type="match status" value="1"/>
</dbReference>
<evidence type="ECO:0000256" key="10">
    <source>
        <dbReference type="SAM" id="MobiDB-lite"/>
    </source>
</evidence>
<feature type="transmembrane region" description="Helical" evidence="11">
    <location>
        <begin position="21"/>
        <end position="47"/>
    </location>
</feature>
<evidence type="ECO:0000256" key="4">
    <source>
        <dbReference type="ARBA" id="ARBA00022989"/>
    </source>
</evidence>
<feature type="transmembrane region" description="Helical" evidence="11">
    <location>
        <begin position="367"/>
        <end position="393"/>
    </location>
</feature>
<dbReference type="GO" id="GO:0005254">
    <property type="term" value="F:chloride channel activity"/>
    <property type="evidence" value="ECO:0007669"/>
    <property type="project" value="UniProtKB-KW"/>
</dbReference>
<feature type="region of interest" description="Disordered" evidence="10">
    <location>
        <begin position="508"/>
        <end position="540"/>
    </location>
</feature>
<dbReference type="InterPro" id="IPR014743">
    <property type="entry name" value="Cl-channel_core"/>
</dbReference>
<evidence type="ECO:0000256" key="1">
    <source>
        <dbReference type="ARBA" id="ARBA00004141"/>
    </source>
</evidence>
<evidence type="ECO:0000313" key="13">
    <source>
        <dbReference type="Proteomes" id="UP000078596"/>
    </source>
</evidence>
<dbReference type="GO" id="GO:0034707">
    <property type="term" value="C:chloride channel complex"/>
    <property type="evidence" value="ECO:0007669"/>
    <property type="project" value="UniProtKB-KW"/>
</dbReference>
<keyword evidence="2" id="KW-0813">Transport</keyword>
<dbReference type="AlphaFoldDB" id="A0A191ZHB4"/>
<protein>
    <recommendedName>
        <fullName evidence="14">Chloride channel protein</fullName>
    </recommendedName>
</protein>
<proteinExistence type="predicted"/>
<feature type="transmembrane region" description="Helical" evidence="11">
    <location>
        <begin position="309"/>
        <end position="334"/>
    </location>
</feature>
<gene>
    <name evidence="12" type="ORF">A9404_07475</name>
</gene>
<evidence type="ECO:0000256" key="7">
    <source>
        <dbReference type="ARBA" id="ARBA00023173"/>
    </source>
</evidence>
<feature type="transmembrane region" description="Helical" evidence="11">
    <location>
        <begin position="341"/>
        <end position="361"/>
    </location>
</feature>
<accession>A0A191ZHB4</accession>
<keyword evidence="6 11" id="KW-0472">Membrane</keyword>
<reference evidence="12 13" key="1">
    <citation type="submission" date="2016-06" db="EMBL/GenBank/DDBJ databases">
        <title>Insight into the functional genes involving in sulfur oxidation in Pearl River water.</title>
        <authorList>
            <person name="Luo J."/>
            <person name="Tan X."/>
            <person name="Lin W."/>
        </authorList>
    </citation>
    <scope>NUCLEOTIDE SEQUENCE [LARGE SCALE GENOMIC DNA]</scope>
    <source>
        <strain evidence="12 13">LS2</strain>
    </source>
</reference>
<dbReference type="SUPFAM" id="SSF81340">
    <property type="entry name" value="Clc chloride channel"/>
    <property type="match status" value="1"/>
</dbReference>
<dbReference type="PRINTS" id="PR00762">
    <property type="entry name" value="CLCHANNEL"/>
</dbReference>
<feature type="transmembrane region" description="Helical" evidence="11">
    <location>
        <begin position="196"/>
        <end position="220"/>
    </location>
</feature>
<dbReference type="STRING" id="1860122.A9404_07475"/>
<dbReference type="CDD" id="cd00400">
    <property type="entry name" value="Voltage_gated_ClC"/>
    <property type="match status" value="1"/>
</dbReference>
<evidence type="ECO:0000256" key="9">
    <source>
        <dbReference type="ARBA" id="ARBA00023303"/>
    </source>
</evidence>
<organism evidence="12 13">
    <name type="scientific">Halothiobacillus diazotrophicus</name>
    <dbReference type="NCBI Taxonomy" id="1860122"/>
    <lineage>
        <taxon>Bacteria</taxon>
        <taxon>Pseudomonadati</taxon>
        <taxon>Pseudomonadota</taxon>
        <taxon>Gammaproteobacteria</taxon>
        <taxon>Chromatiales</taxon>
        <taxon>Halothiobacillaceae</taxon>
        <taxon>Halothiobacillus</taxon>
    </lineage>
</organism>
<evidence type="ECO:0000256" key="11">
    <source>
        <dbReference type="SAM" id="Phobius"/>
    </source>
</evidence>
<keyword evidence="4 11" id="KW-1133">Transmembrane helix</keyword>
<feature type="transmembrane region" description="Helical" evidence="11">
    <location>
        <begin position="72"/>
        <end position="91"/>
    </location>
</feature>
<dbReference type="EMBL" id="CP016027">
    <property type="protein sequence ID" value="ANJ67242.1"/>
    <property type="molecule type" value="Genomic_DNA"/>
</dbReference>
<dbReference type="InterPro" id="IPR001807">
    <property type="entry name" value="ClC"/>
</dbReference>
<dbReference type="RefSeq" id="WP_066099712.1">
    <property type="nucleotide sequence ID" value="NZ_CP016027.1"/>
</dbReference>
<feature type="transmembrane region" description="Helical" evidence="11">
    <location>
        <begin position="400"/>
        <end position="420"/>
    </location>
</feature>
<evidence type="ECO:0000256" key="6">
    <source>
        <dbReference type="ARBA" id="ARBA00023136"/>
    </source>
</evidence>
<dbReference type="InterPro" id="IPR050368">
    <property type="entry name" value="ClC-type_chloride_channel"/>
</dbReference>
<keyword evidence="5" id="KW-0406">Ion transport</keyword>
<evidence type="ECO:0000256" key="3">
    <source>
        <dbReference type="ARBA" id="ARBA00022692"/>
    </source>
</evidence>
<keyword evidence="8" id="KW-0868">Chloride</keyword>
<evidence type="ECO:0008006" key="14">
    <source>
        <dbReference type="Google" id="ProtNLM"/>
    </source>
</evidence>
<dbReference type="KEGG" id="haz:A9404_07475"/>
<evidence type="ECO:0000256" key="2">
    <source>
        <dbReference type="ARBA" id="ARBA00022448"/>
    </source>
</evidence>
<dbReference type="Proteomes" id="UP000078596">
    <property type="component" value="Chromosome"/>
</dbReference>
<feature type="transmembrane region" description="Helical" evidence="11">
    <location>
        <begin position="271"/>
        <end position="289"/>
    </location>
</feature>
<dbReference type="Pfam" id="PF00654">
    <property type="entry name" value="Voltage_CLC"/>
    <property type="match status" value="1"/>
</dbReference>